<protein>
    <submittedName>
        <fullName evidence="2">Uncharacterized protein</fullName>
    </submittedName>
</protein>
<dbReference type="EMBL" id="JARAKH010000040">
    <property type="protein sequence ID" value="KAK8381303.1"/>
    <property type="molecule type" value="Genomic_DNA"/>
</dbReference>
<keyword evidence="3" id="KW-1185">Reference proteome</keyword>
<name>A0AAW0T237_SCYPA</name>
<evidence type="ECO:0000313" key="3">
    <source>
        <dbReference type="Proteomes" id="UP001487740"/>
    </source>
</evidence>
<dbReference type="AlphaFoldDB" id="A0AAW0T237"/>
<evidence type="ECO:0000313" key="2">
    <source>
        <dbReference type="EMBL" id="KAK8381303.1"/>
    </source>
</evidence>
<proteinExistence type="predicted"/>
<dbReference type="Proteomes" id="UP001487740">
    <property type="component" value="Unassembled WGS sequence"/>
</dbReference>
<organism evidence="2 3">
    <name type="scientific">Scylla paramamosain</name>
    <name type="common">Mud crab</name>
    <dbReference type="NCBI Taxonomy" id="85552"/>
    <lineage>
        <taxon>Eukaryota</taxon>
        <taxon>Metazoa</taxon>
        <taxon>Ecdysozoa</taxon>
        <taxon>Arthropoda</taxon>
        <taxon>Crustacea</taxon>
        <taxon>Multicrustacea</taxon>
        <taxon>Malacostraca</taxon>
        <taxon>Eumalacostraca</taxon>
        <taxon>Eucarida</taxon>
        <taxon>Decapoda</taxon>
        <taxon>Pleocyemata</taxon>
        <taxon>Brachyura</taxon>
        <taxon>Eubrachyura</taxon>
        <taxon>Portunoidea</taxon>
        <taxon>Portunidae</taxon>
        <taxon>Portuninae</taxon>
        <taxon>Scylla</taxon>
    </lineage>
</organism>
<feature type="region of interest" description="Disordered" evidence="1">
    <location>
        <begin position="78"/>
        <end position="122"/>
    </location>
</feature>
<feature type="region of interest" description="Disordered" evidence="1">
    <location>
        <begin position="1"/>
        <end position="27"/>
    </location>
</feature>
<reference evidence="2 3" key="1">
    <citation type="submission" date="2023-03" db="EMBL/GenBank/DDBJ databases">
        <title>High-quality genome of Scylla paramamosain provides insights in environmental adaptation.</title>
        <authorList>
            <person name="Zhang L."/>
        </authorList>
    </citation>
    <scope>NUCLEOTIDE SEQUENCE [LARGE SCALE GENOMIC DNA]</scope>
    <source>
        <strain evidence="2">LZ_2023a</strain>
        <tissue evidence="2">Muscle</tissue>
    </source>
</reference>
<gene>
    <name evidence="2" type="ORF">O3P69_018410</name>
</gene>
<feature type="compositionally biased region" description="Polar residues" evidence="1">
    <location>
        <begin position="1"/>
        <end position="14"/>
    </location>
</feature>
<sequence>MVVSSNHNTDTNNVVPGPHRNPSDAPMKETFHKTLVHVSGKWHTWKFLDSEVDTCLSQPSMNFAALMAKERIKRAMCPVPSGNDVKAEQANRNPRRTRPGTDVNGGSRNGQKKNNGRMSQLE</sequence>
<accession>A0AAW0T237</accession>
<comment type="caution">
    <text evidence="2">The sequence shown here is derived from an EMBL/GenBank/DDBJ whole genome shotgun (WGS) entry which is preliminary data.</text>
</comment>
<evidence type="ECO:0000256" key="1">
    <source>
        <dbReference type="SAM" id="MobiDB-lite"/>
    </source>
</evidence>